<dbReference type="AlphaFoldDB" id="D8IE66"/>
<evidence type="ECO:0008006" key="3">
    <source>
        <dbReference type="Google" id="ProtNLM"/>
    </source>
</evidence>
<keyword evidence="2" id="KW-1185">Reference proteome</keyword>
<gene>
    <name evidence="1" type="ordered locus">BP951000_1456</name>
</gene>
<accession>D8IE66</accession>
<proteinExistence type="predicted"/>
<reference evidence="1 2" key="1">
    <citation type="journal article" date="2010" name="PLoS ONE">
        <title>The complete genome sequence of the pathogenic intestinal spirochete Brachyspira pilosicoli and comparison with other Brachyspira genomes.</title>
        <authorList>
            <person name="Wanchanthuek P."/>
            <person name="Bellgard M.I."/>
            <person name="La T."/>
            <person name="Ryan K."/>
            <person name="Moolhuijzen P."/>
            <person name="Chapman B."/>
            <person name="Black M."/>
            <person name="Schibeci D."/>
            <person name="Hunter A."/>
            <person name="Barrero R."/>
            <person name="Phillips N.D."/>
            <person name="Hampson D.J."/>
        </authorList>
    </citation>
    <scope>NUCLEOTIDE SEQUENCE [LARGE SCALE GENOMIC DNA]</scope>
    <source>
        <strain evidence="2">ATCC BAA-1826 / 95/1000</strain>
    </source>
</reference>
<dbReference type="GeneID" id="56440020"/>
<dbReference type="RefSeq" id="WP_013244389.1">
    <property type="nucleotide sequence ID" value="NC_014330.1"/>
</dbReference>
<organism evidence="1 2">
    <name type="scientific">Brachyspira pilosicoli (strain ATCC BAA-1826 / 95/1000)</name>
    <dbReference type="NCBI Taxonomy" id="759914"/>
    <lineage>
        <taxon>Bacteria</taxon>
        <taxon>Pseudomonadati</taxon>
        <taxon>Spirochaetota</taxon>
        <taxon>Spirochaetia</taxon>
        <taxon>Brachyspirales</taxon>
        <taxon>Brachyspiraceae</taxon>
        <taxon>Brachyspira</taxon>
    </lineage>
</organism>
<dbReference type="HOGENOM" id="CLU_1773842_0_0_12"/>
<dbReference type="InParanoid" id="D8IE66"/>
<dbReference type="Proteomes" id="UP000000332">
    <property type="component" value="Chromosome"/>
</dbReference>
<evidence type="ECO:0000313" key="1">
    <source>
        <dbReference type="EMBL" id="ADK31439.1"/>
    </source>
</evidence>
<protein>
    <recommendedName>
        <fullName evidence="3">Lipoprotein</fullName>
    </recommendedName>
</protein>
<dbReference type="KEGG" id="bpo:BP951000_1456"/>
<dbReference type="EMBL" id="CP002025">
    <property type="protein sequence ID" value="ADK31439.1"/>
    <property type="molecule type" value="Genomic_DNA"/>
</dbReference>
<name>D8IE66_BRAP9</name>
<sequence length="147" mass="16942">MRKCNFLYFIFFIFLSCTSPYTDKNNNNIEKDNSELTLKERAGKYLGTDLGNPNASIRLDITEQGNINITLSIKDNIGIRTVTSDIDVSNKINDKILDLDIDALFYDPTDLYAPRKCKVTFKFISIQKVSISFTYRDHFYGTILEKE</sequence>
<evidence type="ECO:0000313" key="2">
    <source>
        <dbReference type="Proteomes" id="UP000000332"/>
    </source>
</evidence>
<dbReference type="PROSITE" id="PS51257">
    <property type="entry name" value="PROKAR_LIPOPROTEIN"/>
    <property type="match status" value="1"/>
</dbReference>